<organism evidence="1 2">
    <name type="scientific">Dolichospermum flos-aquae UHCC 0037</name>
    <dbReference type="NCBI Taxonomy" id="2590026"/>
    <lineage>
        <taxon>Bacteria</taxon>
        <taxon>Bacillati</taxon>
        <taxon>Cyanobacteriota</taxon>
        <taxon>Cyanophyceae</taxon>
        <taxon>Nostocales</taxon>
        <taxon>Aphanizomenonaceae</taxon>
        <taxon>Dolichospermum</taxon>
    </lineage>
</organism>
<comment type="caution">
    <text evidence="1">The sequence shown here is derived from an EMBL/GenBank/DDBJ whole genome shotgun (WGS) entry which is preliminary data.</text>
</comment>
<protein>
    <submittedName>
        <fullName evidence="1">Uncharacterized protein</fullName>
    </submittedName>
</protein>
<sequence length="545" mass="60676">MTPEEVLSQITDGIWVNKGGLRVPTEVVQALSNKEDWFDSIQPVVYSQDNLPSLKAIINYFSKSELDDEVGYASAEILQSCYGVNKVFNSKVHGNPSAVGQQKLDAIGQRLANIETYKAAVEVNNILINWKNINSSGYDNDDSVYDRIKSVEQVNKSWFSQQIEDLKTLMLNAYDSLLSQFDEQEDPVPQEVRNHFVAIREKTEQEFPSAIAKRCCKQFADFPQDNLKIVNIFQGLLDKLKEELADALQKIKELVLGKDESKAARAEARQEHKDKSGLLKFLKSKIVNPTINGIKKLFRKAGKLLSNQEENNYKEDTIKSQFGNISSAYGAIVPVDIPTTINAIEVLKKITESILTTFILKGVQLPGVFVEALKNTTISIILKRLDIPGGEAIRYITGGLLRTVKDLLPAVFNNTGMFAGAWGLLTACAPYILAAAILVIIAIKMAKRNQLGDFILILGLLASQTEPDICCARVIGDEKMEDIQTLKEGFITETNKNYDFIYALTFKNEQIARSMDISNETPVIIPEEAAITINAGLSSLEYMDF</sequence>
<accession>A0ACC7S9S9</accession>
<proteinExistence type="predicted"/>
<evidence type="ECO:0000313" key="2">
    <source>
        <dbReference type="Proteomes" id="UP001517388"/>
    </source>
</evidence>
<dbReference type="EMBL" id="VILF01000005">
    <property type="protein sequence ID" value="MTJ45278.1"/>
    <property type="molecule type" value="Genomic_DNA"/>
</dbReference>
<dbReference type="Proteomes" id="UP001517388">
    <property type="component" value="Unassembled WGS sequence"/>
</dbReference>
<evidence type="ECO:0000313" key="1">
    <source>
        <dbReference type="EMBL" id="MTJ45278.1"/>
    </source>
</evidence>
<reference evidence="2" key="1">
    <citation type="journal article" date="2020" name="Toxins">
        <title>Phylogenomic Analysis of Secondary Metabolism in the Toxic Cyanobacterial Genera Anabaena, Dolichospermum and Aphanizomenon.</title>
        <authorList>
            <person name="Oesterholm J."/>
            <person name="Popin R.V."/>
            <person name="Fewer D.P."/>
            <person name="Sivonen K."/>
        </authorList>
    </citation>
    <scope>NUCLEOTIDE SEQUENCE [LARGE SCALE GENOMIC DNA]</scope>
    <source>
        <strain evidence="2">UHCC 0037</strain>
    </source>
</reference>
<name>A0ACC7S9S9_DOLFA</name>
<gene>
    <name evidence="1" type="ORF">FJR39_19925</name>
</gene>
<keyword evidence="2" id="KW-1185">Reference proteome</keyword>